<dbReference type="RefSeq" id="WP_267771152.1">
    <property type="nucleotide sequence ID" value="NZ_JAPNKE010000002.1"/>
</dbReference>
<dbReference type="Proteomes" id="UP001150924">
    <property type="component" value="Unassembled WGS sequence"/>
</dbReference>
<name>A0A9X3ESF9_9BACT</name>
<sequence length="173" mass="19848">MVSVARARAPRVAPAMALVERQEFAAPPARNFAAKREVIETNCARIVTREFFAEQGKHRYQLWEPVIGDTTYAQTREYKGKTWGLARTRRFWGPRPDDVLRLRDVLVEHELKEARRAIDVMRRVVPELSLKVERKKDSWSPAGFESGIYEDRGDIYVSCPEWCAQAAAAQRGS</sequence>
<evidence type="ECO:0000313" key="2">
    <source>
        <dbReference type="Proteomes" id="UP001150924"/>
    </source>
</evidence>
<gene>
    <name evidence="1" type="ORF">OV079_23885</name>
</gene>
<proteinExistence type="predicted"/>
<reference evidence="1" key="1">
    <citation type="submission" date="2022-11" db="EMBL/GenBank/DDBJ databases">
        <title>Minimal conservation of predation-associated metabolite biosynthetic gene clusters underscores biosynthetic potential of Myxococcota including descriptions for ten novel species: Archangium lansinium sp. nov., Myxococcus landrumus sp. nov., Nannocystis bai.</title>
        <authorList>
            <person name="Ahearne A."/>
            <person name="Stevens C."/>
            <person name="Phillips K."/>
        </authorList>
    </citation>
    <scope>NUCLEOTIDE SEQUENCE</scope>
    <source>
        <strain evidence="1">Na p29</strain>
    </source>
</reference>
<dbReference type="AlphaFoldDB" id="A0A9X3ESF9"/>
<keyword evidence="2" id="KW-1185">Reference proteome</keyword>
<protein>
    <submittedName>
        <fullName evidence="1">Uncharacterized protein</fullName>
    </submittedName>
</protein>
<accession>A0A9X3ESF9</accession>
<dbReference type="EMBL" id="JAPNKE010000002">
    <property type="protein sequence ID" value="MCY1008544.1"/>
    <property type="molecule type" value="Genomic_DNA"/>
</dbReference>
<organism evidence="1 2">
    <name type="scientific">Nannocystis pusilla</name>
    <dbReference type="NCBI Taxonomy" id="889268"/>
    <lineage>
        <taxon>Bacteria</taxon>
        <taxon>Pseudomonadati</taxon>
        <taxon>Myxococcota</taxon>
        <taxon>Polyangia</taxon>
        <taxon>Nannocystales</taxon>
        <taxon>Nannocystaceae</taxon>
        <taxon>Nannocystis</taxon>
    </lineage>
</organism>
<comment type="caution">
    <text evidence="1">The sequence shown here is derived from an EMBL/GenBank/DDBJ whole genome shotgun (WGS) entry which is preliminary data.</text>
</comment>
<evidence type="ECO:0000313" key="1">
    <source>
        <dbReference type="EMBL" id="MCY1008544.1"/>
    </source>
</evidence>